<sequence length="304" mass="33450">MDKFESIKAFTQVIKAGGFAAAAREMNLSRSMVNKLVINLENELGVQLLQRTTRQVTPTATGLAFYERCLSILAELEEAELAVSQLQREPKGILKINAPMSFGTLHLAPAIADFMLQYPDLQVQLTLEDRFIDPIAEGFDVTVRICKPFQAAGLIVHPLVGVKQVLCAAPSYFDKRGIPKHPKELGEHSCLHYGYLAAGNQWKLFGPKGECTVNINGVLCSNNGEALCSAALKGLGIVLLPTFIIGDELKTGSLVQVLPDYFGLELFVYVIYPTNRHLSIKIQLFTEFVKGVFGEQSCWGFDVV</sequence>
<dbReference type="GO" id="GO:0006351">
    <property type="term" value="P:DNA-templated transcription"/>
    <property type="evidence" value="ECO:0007669"/>
    <property type="project" value="TreeGrafter"/>
</dbReference>
<dbReference type="SUPFAM" id="SSF53850">
    <property type="entry name" value="Periplasmic binding protein-like II"/>
    <property type="match status" value="1"/>
</dbReference>
<feature type="domain" description="HTH lysR-type" evidence="5">
    <location>
        <begin position="1"/>
        <end position="59"/>
    </location>
</feature>
<dbReference type="CDD" id="cd08422">
    <property type="entry name" value="PBP2_CrgA_like"/>
    <property type="match status" value="1"/>
</dbReference>
<name>E0U7Y7_GLOV7</name>
<proteinExistence type="inferred from homology"/>
<evidence type="ECO:0000256" key="3">
    <source>
        <dbReference type="ARBA" id="ARBA00023125"/>
    </source>
</evidence>
<dbReference type="EMBL" id="CP002198">
    <property type="protein sequence ID" value="ADN16074.1"/>
    <property type="molecule type" value="Genomic_DNA"/>
</dbReference>
<dbReference type="GO" id="GO:0003700">
    <property type="term" value="F:DNA-binding transcription factor activity"/>
    <property type="evidence" value="ECO:0007669"/>
    <property type="project" value="InterPro"/>
</dbReference>
<evidence type="ECO:0000256" key="2">
    <source>
        <dbReference type="ARBA" id="ARBA00023015"/>
    </source>
</evidence>
<protein>
    <submittedName>
        <fullName evidence="6">Transcriptional regulator, LysR family</fullName>
    </submittedName>
</protein>
<dbReference type="InterPro" id="IPR000847">
    <property type="entry name" value="LysR_HTH_N"/>
</dbReference>
<evidence type="ECO:0000259" key="5">
    <source>
        <dbReference type="PROSITE" id="PS50931"/>
    </source>
</evidence>
<dbReference type="FunFam" id="3.40.190.290:FF:000001">
    <property type="entry name" value="Transcriptional regulator, LysR family"/>
    <property type="match status" value="1"/>
</dbReference>
<gene>
    <name evidence="6" type="ordered locus">Cyan7822_4156</name>
</gene>
<comment type="similarity">
    <text evidence="1">Belongs to the LysR transcriptional regulatory family.</text>
</comment>
<evidence type="ECO:0000313" key="6">
    <source>
        <dbReference type="EMBL" id="ADN16074.1"/>
    </source>
</evidence>
<dbReference type="InterPro" id="IPR036388">
    <property type="entry name" value="WH-like_DNA-bd_sf"/>
</dbReference>
<dbReference type="OrthoDB" id="9786526at2"/>
<evidence type="ECO:0000256" key="1">
    <source>
        <dbReference type="ARBA" id="ARBA00009437"/>
    </source>
</evidence>
<dbReference type="RefSeq" id="WP_013324140.1">
    <property type="nucleotide sequence ID" value="NC_014501.1"/>
</dbReference>
<dbReference type="PANTHER" id="PTHR30537">
    <property type="entry name" value="HTH-TYPE TRANSCRIPTIONAL REGULATOR"/>
    <property type="match status" value="1"/>
</dbReference>
<evidence type="ECO:0000256" key="4">
    <source>
        <dbReference type="ARBA" id="ARBA00023163"/>
    </source>
</evidence>
<dbReference type="SUPFAM" id="SSF46785">
    <property type="entry name" value="Winged helix' DNA-binding domain"/>
    <property type="match status" value="1"/>
</dbReference>
<keyword evidence="2" id="KW-0805">Transcription regulation</keyword>
<organism evidence="6 7">
    <name type="scientific">Gloeothece verrucosa (strain PCC 7822)</name>
    <name type="common">Cyanothece sp. (strain PCC 7822)</name>
    <dbReference type="NCBI Taxonomy" id="497965"/>
    <lineage>
        <taxon>Bacteria</taxon>
        <taxon>Bacillati</taxon>
        <taxon>Cyanobacteriota</taxon>
        <taxon>Cyanophyceae</taxon>
        <taxon>Oscillatoriophycideae</taxon>
        <taxon>Chroococcales</taxon>
        <taxon>Aphanothecaceae</taxon>
        <taxon>Gloeothece</taxon>
        <taxon>Gloeothece verrucosa</taxon>
    </lineage>
</organism>
<dbReference type="PROSITE" id="PS50931">
    <property type="entry name" value="HTH_LYSR"/>
    <property type="match status" value="1"/>
</dbReference>
<dbReference type="InterPro" id="IPR058163">
    <property type="entry name" value="LysR-type_TF_proteobact-type"/>
</dbReference>
<keyword evidence="3" id="KW-0238">DNA-binding</keyword>
<dbReference type="Pfam" id="PF00126">
    <property type="entry name" value="HTH_1"/>
    <property type="match status" value="1"/>
</dbReference>
<accession>E0U7Y7</accession>
<keyword evidence="4" id="KW-0804">Transcription</keyword>
<dbReference type="GO" id="GO:0043565">
    <property type="term" value="F:sequence-specific DNA binding"/>
    <property type="evidence" value="ECO:0007669"/>
    <property type="project" value="TreeGrafter"/>
</dbReference>
<dbReference type="FunFam" id="1.10.10.10:FF:000001">
    <property type="entry name" value="LysR family transcriptional regulator"/>
    <property type="match status" value="1"/>
</dbReference>
<dbReference type="STRING" id="497965.Cyan7822_4156"/>
<dbReference type="Gene3D" id="1.10.10.10">
    <property type="entry name" value="Winged helix-like DNA-binding domain superfamily/Winged helix DNA-binding domain"/>
    <property type="match status" value="1"/>
</dbReference>
<dbReference type="PANTHER" id="PTHR30537:SF5">
    <property type="entry name" value="HTH-TYPE TRANSCRIPTIONAL ACTIVATOR TTDR-RELATED"/>
    <property type="match status" value="1"/>
</dbReference>
<keyword evidence="7" id="KW-1185">Reference proteome</keyword>
<dbReference type="InterPro" id="IPR036390">
    <property type="entry name" value="WH_DNA-bd_sf"/>
</dbReference>
<dbReference type="Gene3D" id="3.40.190.290">
    <property type="match status" value="1"/>
</dbReference>
<dbReference type="InterPro" id="IPR005119">
    <property type="entry name" value="LysR_subst-bd"/>
</dbReference>
<dbReference type="KEGG" id="cyj:Cyan7822_4156"/>
<dbReference type="eggNOG" id="COG0583">
    <property type="taxonomic scope" value="Bacteria"/>
</dbReference>
<dbReference type="Pfam" id="PF03466">
    <property type="entry name" value="LysR_substrate"/>
    <property type="match status" value="1"/>
</dbReference>
<reference evidence="7" key="1">
    <citation type="journal article" date="2011" name="MBio">
        <title>Novel metabolic attributes of the genus Cyanothece, comprising a group of unicellular nitrogen-fixing Cyanobacteria.</title>
        <authorList>
            <person name="Bandyopadhyay A."/>
            <person name="Elvitigala T."/>
            <person name="Welsh E."/>
            <person name="Stockel J."/>
            <person name="Liberton M."/>
            <person name="Min H."/>
            <person name="Sherman L.A."/>
            <person name="Pakrasi H.B."/>
        </authorList>
    </citation>
    <scope>NUCLEOTIDE SEQUENCE [LARGE SCALE GENOMIC DNA]</scope>
    <source>
        <strain evidence="7">PCC 7822</strain>
    </source>
</reference>
<dbReference type="Proteomes" id="UP000008206">
    <property type="component" value="Chromosome"/>
</dbReference>
<dbReference type="HOGENOM" id="CLU_039613_16_2_3"/>
<evidence type="ECO:0000313" key="7">
    <source>
        <dbReference type="Proteomes" id="UP000008206"/>
    </source>
</evidence>
<dbReference type="AlphaFoldDB" id="E0U7Y7"/>